<organism evidence="1 2">
    <name type="scientific">Streptococcus gallolyticus</name>
    <dbReference type="NCBI Taxonomy" id="315405"/>
    <lineage>
        <taxon>Bacteria</taxon>
        <taxon>Bacillati</taxon>
        <taxon>Bacillota</taxon>
        <taxon>Bacilli</taxon>
        <taxon>Lactobacillales</taxon>
        <taxon>Streptococcaceae</taxon>
        <taxon>Streptococcus</taxon>
    </lineage>
</organism>
<proteinExistence type="predicted"/>
<dbReference type="EMBL" id="NETH01000054">
    <property type="protein sequence ID" value="RCW16315.1"/>
    <property type="molecule type" value="Genomic_DNA"/>
</dbReference>
<name>A0A368UCU0_9STRE</name>
<evidence type="ECO:0000313" key="1">
    <source>
        <dbReference type="EMBL" id="RCW16315.1"/>
    </source>
</evidence>
<evidence type="ECO:0008006" key="3">
    <source>
        <dbReference type="Google" id="ProtNLM"/>
    </source>
</evidence>
<dbReference type="Proteomes" id="UP000253215">
    <property type="component" value="Unassembled WGS sequence"/>
</dbReference>
<sequence length="85" mass="9781">MIQGKTNSGFQFEIDENQLKNYEFVELVAEVDENELLMPKLLKMLLGDQVKALKDHIRDESGIVPIEKMVTEIKDIFENAQVKNS</sequence>
<accession>A0A368UCU0</accession>
<protein>
    <recommendedName>
        <fullName evidence="3">Phage protein</fullName>
    </recommendedName>
</protein>
<reference evidence="1 2" key="1">
    <citation type="journal article" date="2018" name="Sci. Rep.">
        <title>Network-guided genomic and metagenomic analysis of the faecal microbiota of the critically endangered kakapo.</title>
        <authorList>
            <person name="Waite D.W."/>
            <person name="Dsouza M."/>
            <person name="Sekiguchi Y."/>
            <person name="Hugenholtz P."/>
            <person name="Taylor M.W."/>
        </authorList>
    </citation>
    <scope>NUCLEOTIDE SEQUENCE [LARGE SCALE GENOMIC DNA]</scope>
    <source>
        <strain evidence="1 2">BI02</strain>
    </source>
</reference>
<comment type="caution">
    <text evidence="1">The sequence shown here is derived from an EMBL/GenBank/DDBJ whole genome shotgun (WGS) entry which is preliminary data.</text>
</comment>
<dbReference type="AlphaFoldDB" id="A0A368UCU0"/>
<evidence type="ECO:0000313" key="2">
    <source>
        <dbReference type="Proteomes" id="UP000253215"/>
    </source>
</evidence>
<gene>
    <name evidence="1" type="ORF">CAC02_09210</name>
</gene>